<name>A0A1J4V7G3_9BACT</name>
<sequence>MTNISKEENKKVVLYLPGSVGDNFIVLSLAQQLKDNNIKGIVIAVNNSLDTYRSISKDLAVSDEVFSARNIFFLLKLFFQSFFKDTYFIFFLTPDSKLISYTSFVFHYLSRVKMISFLFTDIHKKPHFFGDNIMCSEKNTVQELFSFIFDRLNIKSVAKNPYLELPVFNRGNYSVLHLYPSAPDRKIEKEDIKKGIVDYYKEHMNMATTMVITGAPSDIVKDISLEDYIPNEFNYLDLRGRLSLVSLMYVIHDAESYFGVHTGPTHIGAMFNKRGIAFYKKERPVVSVRYNSNYKVISLD</sequence>
<proteinExistence type="predicted"/>
<evidence type="ECO:0000313" key="3">
    <source>
        <dbReference type="EMBL" id="OIO31233.1"/>
    </source>
</evidence>
<dbReference type="Pfam" id="PF01075">
    <property type="entry name" value="Glyco_transf_9"/>
    <property type="match status" value="1"/>
</dbReference>
<reference evidence="3 4" key="1">
    <citation type="journal article" date="2016" name="Environ. Microbiol.">
        <title>Genomic resolution of a cold subsurface aquifer community provides metabolic insights for novel microbes adapted to high CO concentrations.</title>
        <authorList>
            <person name="Probst A.J."/>
            <person name="Castelle C.J."/>
            <person name="Singh A."/>
            <person name="Brown C.T."/>
            <person name="Anantharaman K."/>
            <person name="Sharon I."/>
            <person name="Hug L.A."/>
            <person name="Burstein D."/>
            <person name="Emerson J.B."/>
            <person name="Thomas B.C."/>
            <person name="Banfield J.F."/>
        </authorList>
    </citation>
    <scope>NUCLEOTIDE SEQUENCE [LARGE SCALE GENOMIC DNA]</scope>
    <source>
        <strain evidence="3">CG1_02_43_90</strain>
    </source>
</reference>
<dbReference type="EMBL" id="MNVN01000003">
    <property type="protein sequence ID" value="OIO31233.1"/>
    <property type="molecule type" value="Genomic_DNA"/>
</dbReference>
<evidence type="ECO:0000313" key="4">
    <source>
        <dbReference type="Proteomes" id="UP000181992"/>
    </source>
</evidence>
<gene>
    <name evidence="3" type="ORF">AUJ77_00280</name>
</gene>
<dbReference type="GO" id="GO:0008713">
    <property type="term" value="F:ADP-heptose-lipopolysaccharide heptosyltransferase activity"/>
    <property type="evidence" value="ECO:0007669"/>
    <property type="project" value="TreeGrafter"/>
</dbReference>
<dbReference type="InterPro" id="IPR002201">
    <property type="entry name" value="Glyco_trans_9"/>
</dbReference>
<comment type="caution">
    <text evidence="3">The sequence shown here is derived from an EMBL/GenBank/DDBJ whole genome shotgun (WGS) entry which is preliminary data.</text>
</comment>
<dbReference type="Proteomes" id="UP000181992">
    <property type="component" value="Unassembled WGS sequence"/>
</dbReference>
<dbReference type="GO" id="GO:0009244">
    <property type="term" value="P:lipopolysaccharide core region biosynthetic process"/>
    <property type="evidence" value="ECO:0007669"/>
    <property type="project" value="TreeGrafter"/>
</dbReference>
<evidence type="ECO:0000256" key="2">
    <source>
        <dbReference type="ARBA" id="ARBA00022679"/>
    </source>
</evidence>
<protein>
    <submittedName>
        <fullName evidence="3">Uncharacterized protein</fullName>
    </submittedName>
</protein>
<dbReference type="STRING" id="1805281.AUJ77_00280"/>
<evidence type="ECO:0000256" key="1">
    <source>
        <dbReference type="ARBA" id="ARBA00022676"/>
    </source>
</evidence>
<keyword evidence="2" id="KW-0808">Transferase</keyword>
<dbReference type="Gene3D" id="3.40.50.2000">
    <property type="entry name" value="Glycogen Phosphorylase B"/>
    <property type="match status" value="1"/>
</dbReference>
<dbReference type="SUPFAM" id="SSF53756">
    <property type="entry name" value="UDP-Glycosyltransferase/glycogen phosphorylase"/>
    <property type="match status" value="1"/>
</dbReference>
<dbReference type="AlphaFoldDB" id="A0A1J4V7G3"/>
<accession>A0A1J4V7G3</accession>
<dbReference type="GO" id="GO:0005829">
    <property type="term" value="C:cytosol"/>
    <property type="evidence" value="ECO:0007669"/>
    <property type="project" value="TreeGrafter"/>
</dbReference>
<organism evidence="3 4">
    <name type="scientific">Candidatus Nomurabacteria bacterium CG1_02_43_90</name>
    <dbReference type="NCBI Taxonomy" id="1805281"/>
    <lineage>
        <taxon>Bacteria</taxon>
        <taxon>Candidatus Nomuraibacteriota</taxon>
    </lineage>
</organism>
<keyword evidence="1" id="KW-0328">Glycosyltransferase</keyword>
<dbReference type="PANTHER" id="PTHR30160">
    <property type="entry name" value="TETRAACYLDISACCHARIDE 4'-KINASE-RELATED"/>
    <property type="match status" value="1"/>
</dbReference>
<dbReference type="InterPro" id="IPR051199">
    <property type="entry name" value="LPS_LOS_Heptosyltrfase"/>
</dbReference>